<reference evidence="1" key="2">
    <citation type="journal article" date="2014" name="ISME J.">
        <title>Microbial stratification in low pH oxic and suboxic macroscopic growths along an acid mine drainage.</title>
        <authorList>
            <person name="Mendez-Garcia C."/>
            <person name="Mesa V."/>
            <person name="Sprenger R.R."/>
            <person name="Richter M."/>
            <person name="Diez M.S."/>
            <person name="Solano J."/>
            <person name="Bargiela R."/>
            <person name="Golyshina O.V."/>
            <person name="Manteca A."/>
            <person name="Ramos J.L."/>
            <person name="Gallego J.R."/>
            <person name="Llorente I."/>
            <person name="Martins Dos Santos V.A."/>
            <person name="Jensen O.N."/>
            <person name="Pelaez A.I."/>
            <person name="Sanchez J."/>
            <person name="Ferrer M."/>
        </authorList>
    </citation>
    <scope>NUCLEOTIDE SEQUENCE</scope>
</reference>
<feature type="non-terminal residue" evidence="1">
    <location>
        <position position="1"/>
    </location>
</feature>
<accession>T1BUX3</accession>
<dbReference type="AlphaFoldDB" id="T1BUX3"/>
<evidence type="ECO:0000313" key="1">
    <source>
        <dbReference type="EMBL" id="EQD73617.1"/>
    </source>
</evidence>
<gene>
    <name evidence="1" type="ORF">B1B_03129</name>
</gene>
<dbReference type="EMBL" id="AUZY01001901">
    <property type="protein sequence ID" value="EQD73617.1"/>
    <property type="molecule type" value="Genomic_DNA"/>
</dbReference>
<sequence length="249" mass="27600">KVLVSAVQLLLATQEEGHPVEEVEKLALYYLAVHPGYGSARQLRSRAGDCAQRVPMTETRIRYDDLFAAGDAENKRFWTRSGSARTGLEGSFVRLRPGRLWSPEPSRPSPVTRAAPPVGGERFPRVAVLPLKSISPDPKDEYVADGLTEELIAVISRIKGLRVISRTSMGQYQGTTKSVRQIGSELEVDAVLEGSVRKAGDQVRITMQLIDVGRTSIGGRRAMTGGWRTSLRSRRRWRRPRRGCSGWSC</sequence>
<reference evidence="1" key="1">
    <citation type="submission" date="2013-08" db="EMBL/GenBank/DDBJ databases">
        <authorList>
            <person name="Mendez C."/>
            <person name="Richter M."/>
            <person name="Ferrer M."/>
            <person name="Sanchez J."/>
        </authorList>
    </citation>
    <scope>NUCLEOTIDE SEQUENCE</scope>
</reference>
<organism evidence="1">
    <name type="scientific">mine drainage metagenome</name>
    <dbReference type="NCBI Taxonomy" id="410659"/>
    <lineage>
        <taxon>unclassified sequences</taxon>
        <taxon>metagenomes</taxon>
        <taxon>ecological metagenomes</taxon>
    </lineage>
</organism>
<name>T1BUX3_9ZZZZ</name>
<protein>
    <submittedName>
        <fullName evidence="1">Transcriptional regulator domain protein</fullName>
    </submittedName>
</protein>
<dbReference type="Gene3D" id="3.40.50.10070">
    <property type="entry name" value="TolB, N-terminal domain"/>
    <property type="match status" value="1"/>
</dbReference>
<proteinExistence type="predicted"/>
<comment type="caution">
    <text evidence="1">The sequence shown here is derived from an EMBL/GenBank/DDBJ whole genome shotgun (WGS) entry which is preliminary data.</text>
</comment>